<organism evidence="2 3">
    <name type="scientific">Favolaschia claudopus</name>
    <dbReference type="NCBI Taxonomy" id="2862362"/>
    <lineage>
        <taxon>Eukaryota</taxon>
        <taxon>Fungi</taxon>
        <taxon>Dikarya</taxon>
        <taxon>Basidiomycota</taxon>
        <taxon>Agaricomycotina</taxon>
        <taxon>Agaricomycetes</taxon>
        <taxon>Agaricomycetidae</taxon>
        <taxon>Agaricales</taxon>
        <taxon>Marasmiineae</taxon>
        <taxon>Mycenaceae</taxon>
        <taxon>Favolaschia</taxon>
    </lineage>
</organism>
<dbReference type="Proteomes" id="UP001362999">
    <property type="component" value="Unassembled WGS sequence"/>
</dbReference>
<dbReference type="Gene3D" id="1.20.1280.50">
    <property type="match status" value="1"/>
</dbReference>
<dbReference type="AlphaFoldDB" id="A0AAW0CU26"/>
<dbReference type="InterPro" id="IPR032675">
    <property type="entry name" value="LRR_dom_sf"/>
</dbReference>
<proteinExistence type="predicted"/>
<dbReference type="SUPFAM" id="SSF52047">
    <property type="entry name" value="RNI-like"/>
    <property type="match status" value="1"/>
</dbReference>
<dbReference type="InterPro" id="IPR001810">
    <property type="entry name" value="F-box_dom"/>
</dbReference>
<reference evidence="2 3" key="1">
    <citation type="journal article" date="2024" name="J Genomics">
        <title>Draft genome sequencing and assembly of Favolaschia claudopus CIRM-BRFM 2984 isolated from oak limbs.</title>
        <authorList>
            <person name="Navarro D."/>
            <person name="Drula E."/>
            <person name="Chaduli D."/>
            <person name="Cazenave R."/>
            <person name="Ahrendt S."/>
            <person name="Wang J."/>
            <person name="Lipzen A."/>
            <person name="Daum C."/>
            <person name="Barry K."/>
            <person name="Grigoriev I.V."/>
            <person name="Favel A."/>
            <person name="Rosso M.N."/>
            <person name="Martin F."/>
        </authorList>
    </citation>
    <scope>NUCLEOTIDE SEQUENCE [LARGE SCALE GENOMIC DNA]</scope>
    <source>
        <strain evidence="2 3">CIRM-BRFM 2984</strain>
    </source>
</reference>
<sequence length="619" mass="69858">MPGTGSLKPSINHLLSDSDITALSAPDARYARIHHIDMALQDLEVAYKTAGRLPLNLWKLLPQRHRSHIPELPEDESARTVNLAAELSSRQRKLASLSRSEILLLRRALCTRRNDLTSIACLPTEILSSILELCPSIDADKPEFKSAEFLLGLSVSQVCRRWREIANHSSFFWSKLVVSRPHWALELLIRSRAAPLVVGLDFELVSKNAVVARETVLAQLPRIRELHIHTTDFSSLPDQLLLRPAPIILDTLGLSSTEPQILAVELFNRETPALQHLSLHRCFLGTDSALWKHLKSLELIYAPLHLVPQLNMDAFLDIFRNIPHLRSLTLNDSFPRTLVASTSEIAYLPLESLKVVGSIWQCYCVLLAISAPHSRIVLLCQPDRRWQLSANANIQNTPYPPSHLERMWLALQRHRMEATDPVITDVKISDPLVLSDGVIPFEINFFNQYTPLNAPTYPRYTVCLYRLSGGPFVQRWREMIVSGLADYMALDQLAGFTVKSYGLKLPLSSLHFPALSHVVLYHDAAPLTQDVEGSLLPSPSRLWDRIHGANDLLQLQSVTLHCITFSSEQLDSLLMWLARRKRLNLGLEELRFVDCVLEPGEVRSFKGLARQITTEDTAQ</sequence>
<feature type="domain" description="F-box" evidence="1">
    <location>
        <begin position="116"/>
        <end position="176"/>
    </location>
</feature>
<dbReference type="InterPro" id="IPR036047">
    <property type="entry name" value="F-box-like_dom_sf"/>
</dbReference>
<protein>
    <recommendedName>
        <fullName evidence="1">F-box domain-containing protein</fullName>
    </recommendedName>
</protein>
<accession>A0AAW0CU26</accession>
<name>A0AAW0CU26_9AGAR</name>
<dbReference type="EMBL" id="JAWWNJ010000013">
    <property type="protein sequence ID" value="KAK7042578.1"/>
    <property type="molecule type" value="Genomic_DNA"/>
</dbReference>
<comment type="caution">
    <text evidence="2">The sequence shown here is derived from an EMBL/GenBank/DDBJ whole genome shotgun (WGS) entry which is preliminary data.</text>
</comment>
<evidence type="ECO:0000259" key="1">
    <source>
        <dbReference type="PROSITE" id="PS50181"/>
    </source>
</evidence>
<dbReference type="SUPFAM" id="SSF81383">
    <property type="entry name" value="F-box domain"/>
    <property type="match status" value="1"/>
</dbReference>
<evidence type="ECO:0000313" key="3">
    <source>
        <dbReference type="Proteomes" id="UP001362999"/>
    </source>
</evidence>
<gene>
    <name evidence="2" type="ORF">R3P38DRAFT_321273</name>
</gene>
<keyword evidence="3" id="KW-1185">Reference proteome</keyword>
<dbReference type="PROSITE" id="PS50181">
    <property type="entry name" value="FBOX"/>
    <property type="match status" value="1"/>
</dbReference>
<dbReference type="Gene3D" id="3.80.10.10">
    <property type="entry name" value="Ribonuclease Inhibitor"/>
    <property type="match status" value="1"/>
</dbReference>
<evidence type="ECO:0000313" key="2">
    <source>
        <dbReference type="EMBL" id="KAK7042578.1"/>
    </source>
</evidence>
<dbReference type="Pfam" id="PF12937">
    <property type="entry name" value="F-box-like"/>
    <property type="match status" value="1"/>
</dbReference>